<accession>A0A0U1NS10</accession>
<keyword evidence="3" id="KW-1185">Reference proteome</keyword>
<gene>
    <name evidence="2" type="ORF">BN000_00732</name>
</gene>
<proteinExistence type="predicted"/>
<reference evidence="3" key="1">
    <citation type="submission" date="2015-05" db="EMBL/GenBank/DDBJ databases">
        <authorList>
            <person name="Urmite Genomes"/>
        </authorList>
    </citation>
    <scope>NUCLEOTIDE SEQUENCE [LARGE SCALE GENOMIC DNA]</scope>
    <source>
        <strain evidence="3">LF1</strain>
    </source>
</reference>
<dbReference type="EMBL" id="CVRB01000001">
    <property type="protein sequence ID" value="CRK80843.1"/>
    <property type="molecule type" value="Genomic_DNA"/>
</dbReference>
<dbReference type="Proteomes" id="UP000199087">
    <property type="component" value="Unassembled WGS sequence"/>
</dbReference>
<dbReference type="PANTHER" id="PTHR43792">
    <property type="entry name" value="GNAT FAMILY, PUTATIVE (AFU_ORTHOLOGUE AFUA_3G00765)-RELATED-RELATED"/>
    <property type="match status" value="1"/>
</dbReference>
<dbReference type="InterPro" id="IPR000182">
    <property type="entry name" value="GNAT_dom"/>
</dbReference>
<dbReference type="InterPro" id="IPR016181">
    <property type="entry name" value="Acyl_CoA_acyltransferase"/>
</dbReference>
<dbReference type="AlphaFoldDB" id="A0A0U1NS10"/>
<protein>
    <submittedName>
        <fullName evidence="2">Putative N-acetyltransferase</fullName>
    </submittedName>
</protein>
<name>A0A0U1NS10_9BACI</name>
<evidence type="ECO:0000313" key="3">
    <source>
        <dbReference type="Proteomes" id="UP000199087"/>
    </source>
</evidence>
<evidence type="ECO:0000313" key="2">
    <source>
        <dbReference type="EMBL" id="CRK80843.1"/>
    </source>
</evidence>
<feature type="domain" description="N-acetyltransferase" evidence="1">
    <location>
        <begin position="12"/>
        <end position="168"/>
    </location>
</feature>
<dbReference type="SUPFAM" id="SSF55729">
    <property type="entry name" value="Acyl-CoA N-acyltransferases (Nat)"/>
    <property type="match status" value="1"/>
</dbReference>
<keyword evidence="2" id="KW-0808">Transferase</keyword>
<organism evidence="2 3">
    <name type="scientific">Neobacillus massiliamazoniensis</name>
    <dbReference type="NCBI Taxonomy" id="1499688"/>
    <lineage>
        <taxon>Bacteria</taxon>
        <taxon>Bacillati</taxon>
        <taxon>Bacillota</taxon>
        <taxon>Bacilli</taxon>
        <taxon>Bacillales</taxon>
        <taxon>Bacillaceae</taxon>
        <taxon>Neobacillus</taxon>
    </lineage>
</organism>
<dbReference type="Pfam" id="PF13302">
    <property type="entry name" value="Acetyltransf_3"/>
    <property type="match status" value="1"/>
</dbReference>
<dbReference type="RefSeq" id="WP_245640298.1">
    <property type="nucleotide sequence ID" value="NZ_CVRB01000001.1"/>
</dbReference>
<dbReference type="Gene3D" id="3.40.630.30">
    <property type="match status" value="1"/>
</dbReference>
<dbReference type="STRING" id="1499688.BN000_00732"/>
<sequence length="168" mass="19381">MGENIKLETNRCILSKLQQIDYEDIKKLYVNEKVRKYLGGIRDEVIIKESFCRVMKPLKGSYYWGVREKHTNKFLGMFSLDSHHDGISKEVSYQLLPQWWGAGYATEILKAVIDYAFNTLQLTEVIAETQTANGASCRLLERVGMKYKQSVHRFGTEQAIYSISSTLK</sequence>
<dbReference type="PROSITE" id="PS51186">
    <property type="entry name" value="GNAT"/>
    <property type="match status" value="1"/>
</dbReference>
<dbReference type="GO" id="GO:0016747">
    <property type="term" value="F:acyltransferase activity, transferring groups other than amino-acyl groups"/>
    <property type="evidence" value="ECO:0007669"/>
    <property type="project" value="InterPro"/>
</dbReference>
<evidence type="ECO:0000259" key="1">
    <source>
        <dbReference type="PROSITE" id="PS51186"/>
    </source>
</evidence>
<dbReference type="PANTHER" id="PTHR43792:SF1">
    <property type="entry name" value="N-ACETYLTRANSFERASE DOMAIN-CONTAINING PROTEIN"/>
    <property type="match status" value="1"/>
</dbReference>
<dbReference type="InterPro" id="IPR051531">
    <property type="entry name" value="N-acetyltransferase"/>
</dbReference>